<feature type="domain" description="Chromatin assembly factor 1 subunit A dimerization" evidence="6">
    <location>
        <begin position="451"/>
        <end position="520"/>
    </location>
</feature>
<dbReference type="GO" id="GO:0005634">
    <property type="term" value="C:nucleus"/>
    <property type="evidence" value="ECO:0007669"/>
    <property type="project" value="UniProtKB-SubCell"/>
</dbReference>
<keyword evidence="2" id="KW-0227">DNA damage</keyword>
<dbReference type="GO" id="GO:0006334">
    <property type="term" value="P:nucleosome assembly"/>
    <property type="evidence" value="ECO:0007669"/>
    <property type="project" value="TreeGrafter"/>
</dbReference>
<dbReference type="GO" id="GO:0006281">
    <property type="term" value="P:DNA repair"/>
    <property type="evidence" value="ECO:0007669"/>
    <property type="project" value="UniProtKB-KW"/>
</dbReference>
<evidence type="ECO:0000259" key="6">
    <source>
        <dbReference type="Pfam" id="PF12253"/>
    </source>
</evidence>
<feature type="region of interest" description="Disordered" evidence="5">
    <location>
        <begin position="495"/>
        <end position="570"/>
    </location>
</feature>
<name>A0A4Q2DFT7_9AGAR</name>
<feature type="compositionally biased region" description="Basic and acidic residues" evidence="5">
    <location>
        <begin position="277"/>
        <end position="312"/>
    </location>
</feature>
<dbReference type="EMBL" id="SDEE01000299">
    <property type="protein sequence ID" value="RXW17972.1"/>
    <property type="molecule type" value="Genomic_DNA"/>
</dbReference>
<dbReference type="STRING" id="2316362.A0A4Q2DFT7"/>
<evidence type="ECO:0000313" key="7">
    <source>
        <dbReference type="EMBL" id="RXW17972.1"/>
    </source>
</evidence>
<sequence>MQGPLVAMSNLETNKALAEHASPEKKGEKASIIELKNGKVVCRQKIVSFEKQSETLQEIVKFRAMLEERLENEESPLTELPEEYGSLIAKLAHESDKGLAPLAKHIRQELLPVQDEEDAEKTAKANAILPQSVVEAAINSTLDRNNYGLDVPSGVKLPALLCVWRWEVKEQFKDYLPKNGRDKADSRLEERKAAKKVLNLHFESLPQSERDTILRIKGSKLPKVDANNAETSTPEPSERIEIVTSESAKKQGKKKAEEVDDDDEAGTSPNKGTKKAKAVDPEKAAKEKERLEKKAARAEKERKAKDAQDKSRSIMASFFAKPKVTITKTKEASSSGAGPSSVRSDFEKTFKPFIKKKDSVIAPVNWFKTRRARKQSELTGDSDVIIIDDGETGAQDVQMSSPQPTESELVKMTKTVRDIMNQLSEAEVAGDDHIVRQLLAKLQDRALFPPKVFIFHEDARPGYYGTWTRSSRIIGPRRPLAKDLLTFDYGYDSGEEWEEEPAGEDVADDDEEEEDGEEPDSDADSWLVDDDEEAEPVNLDDFDSLSPPEIWDLPPPPSKRKADDSEKKHSKKRKVVVPLVAFAKGPCWEERIGECSYDPFKAYRIQLFNDTPHPIDPFTYVSTCIEDHRASVKAAAQAQAAANAAPTTNDGFAVPAVPARFNGGAPAATNGNGTTAAAPTPSNSTPSDASGANSTQPGTKKAPALKTPFPDSQLPFLLKKISELDTGSFVLLVESVYEALKSQKVTKASIEAKIREVGEKDKAKKKQLIRRSFVRALFLLTSKDHNLNFLDAPRTLALTLDCPTPCIIILPTSGSQIFSAT</sequence>
<gene>
    <name evidence="7" type="ORF">EST38_g7884</name>
</gene>
<reference evidence="7 8" key="1">
    <citation type="submission" date="2019-01" db="EMBL/GenBank/DDBJ databases">
        <title>Draft genome sequence of Psathyrella aberdarensis IHI B618.</title>
        <authorList>
            <person name="Buettner E."/>
            <person name="Kellner H."/>
        </authorList>
    </citation>
    <scope>NUCLEOTIDE SEQUENCE [LARGE SCALE GENOMIC DNA]</scope>
    <source>
        <strain evidence="7 8">IHI B618</strain>
    </source>
</reference>
<dbReference type="PANTHER" id="PTHR15272">
    <property type="entry name" value="CHROMATIN ASSEMBLY FACTOR 1 SUBUNIT A CAF-1 SUBUNIT A"/>
    <property type="match status" value="1"/>
</dbReference>
<dbReference type="AlphaFoldDB" id="A0A4Q2DFT7"/>
<organism evidence="7 8">
    <name type="scientific">Candolleomyces aberdarensis</name>
    <dbReference type="NCBI Taxonomy" id="2316362"/>
    <lineage>
        <taxon>Eukaryota</taxon>
        <taxon>Fungi</taxon>
        <taxon>Dikarya</taxon>
        <taxon>Basidiomycota</taxon>
        <taxon>Agaricomycotina</taxon>
        <taxon>Agaricomycetes</taxon>
        <taxon>Agaricomycetidae</taxon>
        <taxon>Agaricales</taxon>
        <taxon>Agaricineae</taxon>
        <taxon>Psathyrellaceae</taxon>
        <taxon>Candolleomyces</taxon>
    </lineage>
</organism>
<dbReference type="OrthoDB" id="440676at2759"/>
<keyword evidence="4" id="KW-0539">Nucleus</keyword>
<evidence type="ECO:0000313" key="8">
    <source>
        <dbReference type="Proteomes" id="UP000290288"/>
    </source>
</evidence>
<feature type="region of interest" description="Disordered" evidence="5">
    <location>
        <begin position="664"/>
        <end position="707"/>
    </location>
</feature>
<dbReference type="Proteomes" id="UP000290288">
    <property type="component" value="Unassembled WGS sequence"/>
</dbReference>
<proteinExistence type="predicted"/>
<feature type="compositionally biased region" description="Low complexity" evidence="5">
    <location>
        <begin position="664"/>
        <end position="690"/>
    </location>
</feature>
<accession>A0A4Q2DFT7</accession>
<feature type="region of interest" description="Disordered" evidence="5">
    <location>
        <begin position="224"/>
        <end position="320"/>
    </location>
</feature>
<evidence type="ECO:0000256" key="5">
    <source>
        <dbReference type="SAM" id="MobiDB-lite"/>
    </source>
</evidence>
<evidence type="ECO:0000256" key="1">
    <source>
        <dbReference type="ARBA" id="ARBA00004123"/>
    </source>
</evidence>
<dbReference type="InterPro" id="IPR022043">
    <property type="entry name" value="CAF1A_DD"/>
</dbReference>
<comment type="subcellular location">
    <subcellularLocation>
        <location evidence="1">Nucleus</location>
    </subcellularLocation>
</comment>
<comment type="caution">
    <text evidence="7">The sequence shown here is derived from an EMBL/GenBank/DDBJ whole genome shotgun (WGS) entry which is preliminary data.</text>
</comment>
<evidence type="ECO:0000256" key="2">
    <source>
        <dbReference type="ARBA" id="ARBA00022763"/>
    </source>
</evidence>
<dbReference type="Pfam" id="PF12253">
    <property type="entry name" value="CAF1A_dimeriz"/>
    <property type="match status" value="1"/>
</dbReference>
<feature type="region of interest" description="Disordered" evidence="5">
    <location>
        <begin position="325"/>
        <end position="344"/>
    </location>
</feature>
<evidence type="ECO:0000256" key="4">
    <source>
        <dbReference type="ARBA" id="ARBA00023242"/>
    </source>
</evidence>
<dbReference type="PANTHER" id="PTHR15272:SF0">
    <property type="entry name" value="CHROMATIN ASSEMBLY FACTOR 1 SUBUNIT A"/>
    <property type="match status" value="1"/>
</dbReference>
<feature type="compositionally biased region" description="Acidic residues" evidence="5">
    <location>
        <begin position="495"/>
        <end position="543"/>
    </location>
</feature>
<feature type="compositionally biased region" description="Low complexity" evidence="5">
    <location>
        <begin position="332"/>
        <end position="341"/>
    </location>
</feature>
<keyword evidence="3" id="KW-0234">DNA repair</keyword>
<evidence type="ECO:0000256" key="3">
    <source>
        <dbReference type="ARBA" id="ARBA00023204"/>
    </source>
</evidence>
<protein>
    <recommendedName>
        <fullName evidence="6">Chromatin assembly factor 1 subunit A dimerization domain-containing protein</fullName>
    </recommendedName>
</protein>
<dbReference type="GO" id="GO:0033186">
    <property type="term" value="C:CAF-1 complex"/>
    <property type="evidence" value="ECO:0007669"/>
    <property type="project" value="TreeGrafter"/>
</dbReference>
<keyword evidence="8" id="KW-1185">Reference proteome</keyword>